<evidence type="ECO:0000313" key="2">
    <source>
        <dbReference type="Proteomes" id="UP001367508"/>
    </source>
</evidence>
<keyword evidence="2" id="KW-1185">Reference proteome</keyword>
<proteinExistence type="predicted"/>
<name>A0AAN9Q816_CANGL</name>
<protein>
    <submittedName>
        <fullName evidence="1">Uncharacterized protein</fullName>
    </submittedName>
</protein>
<gene>
    <name evidence="1" type="ORF">VNO77_22475</name>
</gene>
<evidence type="ECO:0000313" key="1">
    <source>
        <dbReference type="EMBL" id="KAK7328370.1"/>
    </source>
</evidence>
<sequence>MSAKSDKAFRKWSLSLPTSSYQASYHSTSLSPWVIQSSKWLLYHMLNNSLHYAPFHAHSFLCASRKGVEPRAAPCSLVTVFGY</sequence>
<dbReference type="EMBL" id="JAYMYQ010000005">
    <property type="protein sequence ID" value="KAK7328370.1"/>
    <property type="molecule type" value="Genomic_DNA"/>
</dbReference>
<reference evidence="1 2" key="1">
    <citation type="submission" date="2024-01" db="EMBL/GenBank/DDBJ databases">
        <title>The genomes of 5 underutilized Papilionoideae crops provide insights into root nodulation and disease resistanc.</title>
        <authorList>
            <person name="Jiang F."/>
        </authorList>
    </citation>
    <scope>NUCLEOTIDE SEQUENCE [LARGE SCALE GENOMIC DNA]</scope>
    <source>
        <strain evidence="1">LVBAO_FW01</strain>
        <tissue evidence="1">Leaves</tissue>
    </source>
</reference>
<organism evidence="1 2">
    <name type="scientific">Canavalia gladiata</name>
    <name type="common">Sword bean</name>
    <name type="synonym">Dolichos gladiatus</name>
    <dbReference type="NCBI Taxonomy" id="3824"/>
    <lineage>
        <taxon>Eukaryota</taxon>
        <taxon>Viridiplantae</taxon>
        <taxon>Streptophyta</taxon>
        <taxon>Embryophyta</taxon>
        <taxon>Tracheophyta</taxon>
        <taxon>Spermatophyta</taxon>
        <taxon>Magnoliopsida</taxon>
        <taxon>eudicotyledons</taxon>
        <taxon>Gunneridae</taxon>
        <taxon>Pentapetalae</taxon>
        <taxon>rosids</taxon>
        <taxon>fabids</taxon>
        <taxon>Fabales</taxon>
        <taxon>Fabaceae</taxon>
        <taxon>Papilionoideae</taxon>
        <taxon>50 kb inversion clade</taxon>
        <taxon>NPAAA clade</taxon>
        <taxon>indigoferoid/millettioid clade</taxon>
        <taxon>Phaseoleae</taxon>
        <taxon>Canavalia</taxon>
    </lineage>
</organism>
<accession>A0AAN9Q816</accession>
<dbReference type="Proteomes" id="UP001367508">
    <property type="component" value="Unassembled WGS sequence"/>
</dbReference>
<comment type="caution">
    <text evidence="1">The sequence shown here is derived from an EMBL/GenBank/DDBJ whole genome shotgun (WGS) entry which is preliminary data.</text>
</comment>
<dbReference type="AlphaFoldDB" id="A0AAN9Q816"/>